<organism evidence="3 4">
    <name type="scientific">Kineosphaera limosa NBRC 100340</name>
    <dbReference type="NCBI Taxonomy" id="1184609"/>
    <lineage>
        <taxon>Bacteria</taxon>
        <taxon>Bacillati</taxon>
        <taxon>Actinomycetota</taxon>
        <taxon>Actinomycetes</taxon>
        <taxon>Micrococcales</taxon>
        <taxon>Dermatophilaceae</taxon>
        <taxon>Kineosphaera</taxon>
    </lineage>
</organism>
<dbReference type="GO" id="GO:0004175">
    <property type="term" value="F:endopeptidase activity"/>
    <property type="evidence" value="ECO:0007669"/>
    <property type="project" value="UniProtKB-ARBA"/>
</dbReference>
<dbReference type="InterPro" id="IPR003675">
    <property type="entry name" value="Rce1/LyrA-like_dom"/>
</dbReference>
<feature type="transmembrane region" description="Helical" evidence="1">
    <location>
        <begin position="35"/>
        <end position="56"/>
    </location>
</feature>
<feature type="transmembrane region" description="Helical" evidence="1">
    <location>
        <begin position="241"/>
        <end position="259"/>
    </location>
</feature>
<dbReference type="GO" id="GO:0080120">
    <property type="term" value="P:CAAX-box protein maturation"/>
    <property type="evidence" value="ECO:0007669"/>
    <property type="project" value="UniProtKB-ARBA"/>
</dbReference>
<dbReference type="OrthoDB" id="2680086at2"/>
<proteinExistence type="predicted"/>
<dbReference type="Pfam" id="PF02517">
    <property type="entry name" value="Rce1-like"/>
    <property type="match status" value="1"/>
</dbReference>
<keyword evidence="1" id="KW-1133">Transmembrane helix</keyword>
<evidence type="ECO:0000313" key="3">
    <source>
        <dbReference type="EMBL" id="GAB94599.1"/>
    </source>
</evidence>
<feature type="transmembrane region" description="Helical" evidence="1">
    <location>
        <begin position="191"/>
        <end position="211"/>
    </location>
</feature>
<name>K6X6Z6_9MICO</name>
<keyword evidence="1" id="KW-0812">Transmembrane</keyword>
<dbReference type="Proteomes" id="UP000008366">
    <property type="component" value="Unassembled WGS sequence"/>
</dbReference>
<gene>
    <name evidence="3" type="ORF">KILIM_007_00370</name>
</gene>
<feature type="transmembrane region" description="Helical" evidence="1">
    <location>
        <begin position="116"/>
        <end position="141"/>
    </location>
</feature>
<feature type="transmembrane region" description="Helical" evidence="1">
    <location>
        <begin position="76"/>
        <end position="96"/>
    </location>
</feature>
<dbReference type="STRING" id="1184609.KILIM_007_00370"/>
<dbReference type="eggNOG" id="COG1266">
    <property type="taxonomic scope" value="Bacteria"/>
</dbReference>
<evidence type="ECO:0000256" key="1">
    <source>
        <dbReference type="SAM" id="Phobius"/>
    </source>
</evidence>
<feature type="domain" description="CAAX prenyl protease 2/Lysostaphin resistance protein A-like" evidence="2">
    <location>
        <begin position="155"/>
        <end position="250"/>
    </location>
</feature>
<comment type="caution">
    <text evidence="3">The sequence shown here is derived from an EMBL/GenBank/DDBJ whole genome shotgun (WGS) entry which is preliminary data.</text>
</comment>
<sequence length="306" mass="32788">MSHLNADLVPPGAPTPGLPYSSTLRTTKARWWKPAVGIPLGMILMLVASFAASLGAMAIDASVFGRPFDFTAMTPMVYAGSLLGLVALIPITWFLVRVIHRQSWGWNSSVQQRLRWQLILTPVPLLLVLFLAYMIVFTPLFADQGGGGRSPQWLTFLLIGVLLMPLQAAAEEIFFRGYVQRAAGSWFSGQRAALIGGTTVSAVLFASAHLATDPWLNLYYLAFGVALSIATQLTGGLEAAIAIHVVNNVVAGAVASYTTDVTQMFDRSAGVGGPFMLVQIAVIGVSAAALVWWSRRRQVATRVAAA</sequence>
<dbReference type="RefSeq" id="WP_006591132.1">
    <property type="nucleotide sequence ID" value="NZ_BAHD01000007.1"/>
</dbReference>
<evidence type="ECO:0000259" key="2">
    <source>
        <dbReference type="Pfam" id="PF02517"/>
    </source>
</evidence>
<keyword evidence="4" id="KW-1185">Reference proteome</keyword>
<feature type="transmembrane region" description="Helical" evidence="1">
    <location>
        <begin position="153"/>
        <end position="170"/>
    </location>
</feature>
<dbReference type="AlphaFoldDB" id="K6X6Z6"/>
<reference evidence="3 4" key="1">
    <citation type="submission" date="2012-08" db="EMBL/GenBank/DDBJ databases">
        <title>Whole genome shotgun sequence of Kineosphaera limosa NBRC 100340.</title>
        <authorList>
            <person name="Yoshida I."/>
            <person name="Isaki S."/>
            <person name="Hosoyama A."/>
            <person name="Tsuchikane K."/>
            <person name="Katsumata H."/>
            <person name="Ando Y."/>
            <person name="Ohji S."/>
            <person name="Hamada M."/>
            <person name="Tamura T."/>
            <person name="Yamazoe A."/>
            <person name="Yamazaki S."/>
            <person name="Fujita N."/>
        </authorList>
    </citation>
    <scope>NUCLEOTIDE SEQUENCE [LARGE SCALE GENOMIC DNA]</scope>
    <source>
        <strain evidence="3 4">NBRC 100340</strain>
    </source>
</reference>
<accession>K6X6Z6</accession>
<feature type="transmembrane region" description="Helical" evidence="1">
    <location>
        <begin position="271"/>
        <end position="293"/>
    </location>
</feature>
<protein>
    <recommendedName>
        <fullName evidence="2">CAAX prenyl protease 2/Lysostaphin resistance protein A-like domain-containing protein</fullName>
    </recommendedName>
</protein>
<feature type="transmembrane region" description="Helical" evidence="1">
    <location>
        <begin position="217"/>
        <end position="234"/>
    </location>
</feature>
<dbReference type="EMBL" id="BAHD01000007">
    <property type="protein sequence ID" value="GAB94599.1"/>
    <property type="molecule type" value="Genomic_DNA"/>
</dbReference>
<evidence type="ECO:0000313" key="4">
    <source>
        <dbReference type="Proteomes" id="UP000008366"/>
    </source>
</evidence>
<keyword evidence="1" id="KW-0472">Membrane</keyword>